<dbReference type="InterPro" id="IPR052336">
    <property type="entry name" value="MlaD_Phospholipid_Transporter"/>
</dbReference>
<dbReference type="PANTHER" id="PTHR33371">
    <property type="entry name" value="INTERMEMBRANE PHOSPHOLIPID TRANSPORT SYSTEM BINDING PROTEIN MLAD-RELATED"/>
    <property type="match status" value="1"/>
</dbReference>
<comment type="caution">
    <text evidence="4">The sequence shown here is derived from an EMBL/GenBank/DDBJ whole genome shotgun (WGS) entry which is preliminary data.</text>
</comment>
<feature type="region of interest" description="Disordered" evidence="1">
    <location>
        <begin position="372"/>
        <end position="411"/>
    </location>
</feature>
<keyword evidence="2" id="KW-0732">Signal</keyword>
<dbReference type="RefSeq" id="WP_345400711.1">
    <property type="nucleotide sequence ID" value="NZ_BAABLA010000101.1"/>
</dbReference>
<protein>
    <submittedName>
        <fullName evidence="4">MlaD family protein</fullName>
    </submittedName>
</protein>
<feature type="domain" description="Mce/MlaD" evidence="3">
    <location>
        <begin position="31"/>
        <end position="106"/>
    </location>
</feature>
<dbReference type="EMBL" id="JBHSXX010000001">
    <property type="protein sequence ID" value="MFC6869426.1"/>
    <property type="molecule type" value="Genomic_DNA"/>
</dbReference>
<organism evidence="4 5">
    <name type="scientific">Haloechinothrix salitolerans</name>
    <dbReference type="NCBI Taxonomy" id="926830"/>
    <lineage>
        <taxon>Bacteria</taxon>
        <taxon>Bacillati</taxon>
        <taxon>Actinomycetota</taxon>
        <taxon>Actinomycetes</taxon>
        <taxon>Pseudonocardiales</taxon>
        <taxon>Pseudonocardiaceae</taxon>
        <taxon>Haloechinothrix</taxon>
    </lineage>
</organism>
<reference evidence="5" key="1">
    <citation type="journal article" date="2019" name="Int. J. Syst. Evol. Microbiol.">
        <title>The Global Catalogue of Microorganisms (GCM) 10K type strain sequencing project: providing services to taxonomists for standard genome sequencing and annotation.</title>
        <authorList>
            <consortium name="The Broad Institute Genomics Platform"/>
            <consortium name="The Broad Institute Genome Sequencing Center for Infectious Disease"/>
            <person name="Wu L."/>
            <person name="Ma J."/>
        </authorList>
    </citation>
    <scope>NUCLEOTIDE SEQUENCE [LARGE SCALE GENOMIC DNA]</scope>
    <source>
        <strain evidence="5">KCTC 32255</strain>
    </source>
</reference>
<sequence>MSIKKLLATALAVVAAIALISAVTANAFADYRVRVVLPVASNLVVGSPVQIDGVDVGSVQHLSTRDGKAIVEIAVNDGRAPLTAGTDVAIRWKAALGERIVELRPGEEKNATIPDGGLIEGTMHRVEVDEVLAALDPPTRKHVTSLVRRLDSMMKGSERDINETVRAAGPAVQALGQVTAALNSDGPAMRALVQRLQKLTAVLANREGDVRGVVTDLAALTDTTAQEHEALRSALRAMPSTLDSAQTTLGRVPSAAGAAESLLADLRPATKRLPSVAKNLSPLLRDLRPATADLKPTLAATRALLGRTPKLLDTAHDVFPKVTDTLDAATPALAFLRPYTPEFVGWLSNWNSTAGNFDANGRHFRMHVQGGSGNVNNNPGVLPPGLEHKPVRLPGELEGQPWTDAHGSGPR</sequence>
<dbReference type="InterPro" id="IPR003399">
    <property type="entry name" value="Mce/MlaD"/>
</dbReference>
<evidence type="ECO:0000313" key="4">
    <source>
        <dbReference type="EMBL" id="MFC6869426.1"/>
    </source>
</evidence>
<accession>A0ABW2C291</accession>
<evidence type="ECO:0000256" key="1">
    <source>
        <dbReference type="SAM" id="MobiDB-lite"/>
    </source>
</evidence>
<feature type="chain" id="PRO_5046557641" evidence="2">
    <location>
        <begin position="30"/>
        <end position="411"/>
    </location>
</feature>
<dbReference type="Proteomes" id="UP001596337">
    <property type="component" value="Unassembled WGS sequence"/>
</dbReference>
<proteinExistence type="predicted"/>
<keyword evidence="5" id="KW-1185">Reference proteome</keyword>
<dbReference type="PANTHER" id="PTHR33371:SF4">
    <property type="entry name" value="INTERMEMBRANE PHOSPHOLIPID TRANSPORT SYSTEM BINDING PROTEIN MLAD"/>
    <property type="match status" value="1"/>
</dbReference>
<feature type="signal peptide" evidence="2">
    <location>
        <begin position="1"/>
        <end position="29"/>
    </location>
</feature>
<feature type="compositionally biased region" description="Low complexity" evidence="1">
    <location>
        <begin position="374"/>
        <end position="385"/>
    </location>
</feature>
<gene>
    <name evidence="4" type="ORF">ACFQGD_19995</name>
</gene>
<evidence type="ECO:0000256" key="2">
    <source>
        <dbReference type="SAM" id="SignalP"/>
    </source>
</evidence>
<dbReference type="Pfam" id="PF02470">
    <property type="entry name" value="MlaD"/>
    <property type="match status" value="1"/>
</dbReference>
<evidence type="ECO:0000313" key="5">
    <source>
        <dbReference type="Proteomes" id="UP001596337"/>
    </source>
</evidence>
<name>A0ABW2C291_9PSEU</name>
<evidence type="ECO:0000259" key="3">
    <source>
        <dbReference type="Pfam" id="PF02470"/>
    </source>
</evidence>